<sequence>MNTEELFRNVFTIIAVLASSLPVCGFPGKWRSALWLNAAAAFLSNLLLVFVIPDAYKGLVANVYIWVDFMLLYCIYRENKIFIQFAWLRLTVVCCFIIEVGSTFLYSQKAFLHSGYFDANQILNNLFEFNNVGASGLSALCILICLVSYNSILKQAEYLYLGKSAFFWTNTAIFINSSGVCILFLCIHLLNKKALGHLWVMNNAFEIIKSFLFLIALSRLKPVDNRLLS</sequence>
<feature type="transmembrane region" description="Helical" evidence="1">
    <location>
        <begin position="33"/>
        <end position="52"/>
    </location>
</feature>
<evidence type="ECO:0000313" key="3">
    <source>
        <dbReference type="Proteomes" id="UP000323632"/>
    </source>
</evidence>
<feature type="transmembrane region" description="Helical" evidence="1">
    <location>
        <begin position="58"/>
        <end position="75"/>
    </location>
</feature>
<proteinExistence type="predicted"/>
<feature type="transmembrane region" description="Helical" evidence="1">
    <location>
        <begin position="196"/>
        <end position="217"/>
    </location>
</feature>
<evidence type="ECO:0000256" key="1">
    <source>
        <dbReference type="SAM" id="Phobius"/>
    </source>
</evidence>
<comment type="caution">
    <text evidence="2">The sequence shown here is derived from an EMBL/GenBank/DDBJ whole genome shotgun (WGS) entry which is preliminary data.</text>
</comment>
<keyword evidence="1" id="KW-0812">Transmembrane</keyword>
<dbReference type="AlphaFoldDB" id="A0A5M6CR96"/>
<feature type="transmembrane region" description="Helical" evidence="1">
    <location>
        <begin position="6"/>
        <end position="26"/>
    </location>
</feature>
<evidence type="ECO:0000313" key="2">
    <source>
        <dbReference type="EMBL" id="KAA5536900.1"/>
    </source>
</evidence>
<gene>
    <name evidence="2" type="ORF">F0919_04300</name>
</gene>
<organism evidence="2 3">
    <name type="scientific">Taibaiella lutea</name>
    <dbReference type="NCBI Taxonomy" id="2608001"/>
    <lineage>
        <taxon>Bacteria</taxon>
        <taxon>Pseudomonadati</taxon>
        <taxon>Bacteroidota</taxon>
        <taxon>Chitinophagia</taxon>
        <taxon>Chitinophagales</taxon>
        <taxon>Chitinophagaceae</taxon>
        <taxon>Taibaiella</taxon>
    </lineage>
</organism>
<name>A0A5M6CR96_9BACT</name>
<feature type="transmembrane region" description="Helical" evidence="1">
    <location>
        <begin position="165"/>
        <end position="190"/>
    </location>
</feature>
<feature type="transmembrane region" description="Helical" evidence="1">
    <location>
        <begin position="132"/>
        <end position="153"/>
    </location>
</feature>
<accession>A0A5M6CR96</accession>
<reference evidence="2 3" key="1">
    <citation type="submission" date="2019-09" db="EMBL/GenBank/DDBJ databases">
        <title>Genome sequence and assembly of Taibaiella sp.</title>
        <authorList>
            <person name="Chhetri G."/>
        </authorList>
    </citation>
    <scope>NUCLEOTIDE SEQUENCE [LARGE SCALE GENOMIC DNA]</scope>
    <source>
        <strain evidence="2 3">KVB11</strain>
    </source>
</reference>
<feature type="transmembrane region" description="Helical" evidence="1">
    <location>
        <begin position="87"/>
        <end position="106"/>
    </location>
</feature>
<dbReference type="EMBL" id="VWSH01000001">
    <property type="protein sequence ID" value="KAA5536900.1"/>
    <property type="molecule type" value="Genomic_DNA"/>
</dbReference>
<dbReference type="Proteomes" id="UP000323632">
    <property type="component" value="Unassembled WGS sequence"/>
</dbReference>
<keyword evidence="3" id="KW-1185">Reference proteome</keyword>
<keyword evidence="1" id="KW-1133">Transmembrane helix</keyword>
<protein>
    <submittedName>
        <fullName evidence="2">Uncharacterized protein</fullName>
    </submittedName>
</protein>
<dbReference type="RefSeq" id="WP_150031477.1">
    <property type="nucleotide sequence ID" value="NZ_VWSH01000001.1"/>
</dbReference>
<keyword evidence="1" id="KW-0472">Membrane</keyword>